<sequence>MGRSVTDQRDQSRQLILEKASMIRREIQYNVNLTDQDKQFILTGIDRWLQNHYAAMNHGNTADEIVRQQQYAIQQMQNLYQDNRFWHTWLSRQRFISLPDTGRTAELRWTSLFQFVNYFLISIG</sequence>
<keyword evidence="2" id="KW-1185">Reference proteome</keyword>
<gene>
    <name evidence="1" type="ORF">M3M36_00765</name>
</gene>
<dbReference type="EMBL" id="CP097122">
    <property type="protein sequence ID" value="USS92179.1"/>
    <property type="molecule type" value="Genomic_DNA"/>
</dbReference>
<name>A0ABY5C069_9LACO</name>
<proteinExistence type="predicted"/>
<evidence type="ECO:0000313" key="2">
    <source>
        <dbReference type="Proteomes" id="UP001056093"/>
    </source>
</evidence>
<dbReference type="RefSeq" id="WP_252773980.1">
    <property type="nucleotide sequence ID" value="NZ_CP097122.1"/>
</dbReference>
<dbReference type="Proteomes" id="UP001056093">
    <property type="component" value="Chromosome"/>
</dbReference>
<evidence type="ECO:0000313" key="1">
    <source>
        <dbReference type="EMBL" id="USS92179.1"/>
    </source>
</evidence>
<organism evidence="1 2">
    <name type="scientific">Fructobacillus americanaquae</name>
    <dbReference type="NCBI Taxonomy" id="2940302"/>
    <lineage>
        <taxon>Bacteria</taxon>
        <taxon>Bacillati</taxon>
        <taxon>Bacillota</taxon>
        <taxon>Bacilli</taxon>
        <taxon>Lactobacillales</taxon>
        <taxon>Lactobacillaceae</taxon>
        <taxon>Fructobacillus</taxon>
    </lineage>
</organism>
<accession>A0ABY5C069</accession>
<reference evidence="1" key="1">
    <citation type="submission" date="2022-05" db="EMBL/GenBank/DDBJ databases">
        <authorList>
            <person name="Oliphant S.A."/>
            <person name="Watson-Haigh N.S."/>
            <person name="Sumby K.M."/>
            <person name="Gardner J.M."/>
            <person name="Jiranek V."/>
        </authorList>
    </citation>
    <scope>NUCLEOTIDE SEQUENCE</scope>
    <source>
        <strain evidence="1">KI3_B9</strain>
    </source>
</reference>
<protein>
    <submittedName>
        <fullName evidence="1">Uncharacterized protein</fullName>
    </submittedName>
</protein>